<reference evidence="2 3" key="1">
    <citation type="submission" date="2023-09" db="EMBL/GenBank/DDBJ databases">
        <title>Nesidiocoris tenuis whole genome shotgun sequence.</title>
        <authorList>
            <person name="Shibata T."/>
            <person name="Shimoda M."/>
            <person name="Kobayashi T."/>
            <person name="Uehara T."/>
        </authorList>
    </citation>
    <scope>NUCLEOTIDE SEQUENCE [LARGE SCALE GENOMIC DNA]</scope>
    <source>
        <strain evidence="2 3">Japan</strain>
    </source>
</reference>
<dbReference type="Proteomes" id="UP001307889">
    <property type="component" value="Chromosome 10"/>
</dbReference>
<keyword evidence="3" id="KW-1185">Reference proteome</keyword>
<accession>A0ABN7B780</accession>
<evidence type="ECO:0000313" key="2">
    <source>
        <dbReference type="EMBL" id="BES99001.1"/>
    </source>
</evidence>
<feature type="chain" id="PRO_5046809018" evidence="1">
    <location>
        <begin position="25"/>
        <end position="169"/>
    </location>
</feature>
<dbReference type="EMBL" id="AP028918">
    <property type="protein sequence ID" value="BES99001.1"/>
    <property type="molecule type" value="Genomic_DNA"/>
</dbReference>
<evidence type="ECO:0000256" key="1">
    <source>
        <dbReference type="SAM" id="SignalP"/>
    </source>
</evidence>
<evidence type="ECO:0000313" key="3">
    <source>
        <dbReference type="Proteomes" id="UP001307889"/>
    </source>
</evidence>
<name>A0ABN7B780_9HEMI</name>
<feature type="signal peptide" evidence="1">
    <location>
        <begin position="1"/>
        <end position="24"/>
    </location>
</feature>
<keyword evidence="1" id="KW-0732">Signal</keyword>
<organism evidence="2 3">
    <name type="scientific">Nesidiocoris tenuis</name>
    <dbReference type="NCBI Taxonomy" id="355587"/>
    <lineage>
        <taxon>Eukaryota</taxon>
        <taxon>Metazoa</taxon>
        <taxon>Ecdysozoa</taxon>
        <taxon>Arthropoda</taxon>
        <taxon>Hexapoda</taxon>
        <taxon>Insecta</taxon>
        <taxon>Pterygota</taxon>
        <taxon>Neoptera</taxon>
        <taxon>Paraneoptera</taxon>
        <taxon>Hemiptera</taxon>
        <taxon>Heteroptera</taxon>
        <taxon>Panheteroptera</taxon>
        <taxon>Cimicomorpha</taxon>
        <taxon>Miridae</taxon>
        <taxon>Dicyphina</taxon>
        <taxon>Nesidiocoris</taxon>
    </lineage>
</organism>
<protein>
    <submittedName>
        <fullName evidence="2">Uncharacterized protein</fullName>
    </submittedName>
</protein>
<proteinExistence type="predicted"/>
<sequence length="169" mass="18690">MKAGVVLFQLVLCIAIFEFQQTECSAISKGIEPLSLELASSKADDDLETLLSDGLEVHLRSRRSLDDDACHQLSYTDLPNSKEAIHSAWTNSTSFLLKVSTAVDNIKQCPSWNIIKSVTCFIKGVLEVRSSYVTYKPQIYALINQIGDSLTDLKTNFVGCSKLLLINQS</sequence>
<gene>
    <name evidence="2" type="ORF">NTJ_11817</name>
</gene>